<organism evidence="2 3">
    <name type="scientific">Halopelagius fulvigenes</name>
    <dbReference type="NCBI Taxonomy" id="1198324"/>
    <lineage>
        <taxon>Archaea</taxon>
        <taxon>Methanobacteriati</taxon>
        <taxon>Methanobacteriota</taxon>
        <taxon>Stenosarchaea group</taxon>
        <taxon>Halobacteria</taxon>
        <taxon>Halobacteriales</taxon>
        <taxon>Haloferacaceae</taxon>
    </lineage>
</organism>
<dbReference type="Proteomes" id="UP001596408">
    <property type="component" value="Unassembled WGS sequence"/>
</dbReference>
<dbReference type="PANTHER" id="PTHR42695">
    <property type="entry name" value="GLUTAMINE AMIDOTRANSFERASE YLR126C-RELATED"/>
    <property type="match status" value="1"/>
</dbReference>
<accession>A0ABD5U2D4</accession>
<dbReference type="SUPFAM" id="SSF52317">
    <property type="entry name" value="Class I glutamine amidotransferase-like"/>
    <property type="match status" value="1"/>
</dbReference>
<dbReference type="InterPro" id="IPR017926">
    <property type="entry name" value="GATASE"/>
</dbReference>
<dbReference type="InterPro" id="IPR044992">
    <property type="entry name" value="ChyE-like"/>
</dbReference>
<gene>
    <name evidence="2" type="ORF">ACFQEV_18175</name>
</gene>
<dbReference type="Pfam" id="PF00117">
    <property type="entry name" value="GATase"/>
    <property type="match status" value="1"/>
</dbReference>
<dbReference type="EMBL" id="JBHSXH010000015">
    <property type="protein sequence ID" value="MFC6826905.1"/>
    <property type="molecule type" value="Genomic_DNA"/>
</dbReference>
<name>A0ABD5U2D4_9EURY</name>
<keyword evidence="3" id="KW-1185">Reference proteome</keyword>
<protein>
    <submittedName>
        <fullName evidence="2">Type 1 glutamine amidotransferase</fullName>
    </submittedName>
</protein>
<evidence type="ECO:0000313" key="2">
    <source>
        <dbReference type="EMBL" id="MFC6826905.1"/>
    </source>
</evidence>
<proteinExistence type="predicted"/>
<dbReference type="InterPro" id="IPR029062">
    <property type="entry name" value="Class_I_gatase-like"/>
</dbReference>
<dbReference type="CDD" id="cd01741">
    <property type="entry name" value="GATase1_1"/>
    <property type="match status" value="1"/>
</dbReference>
<sequence length="248" mass="27223">MSTGHSRLRFALLDASHRDPNTRRNFRRELDADLSEFDATAGELPDDFDFDGVVVTGSRSSVYWDEDWIEPLVDYVSDAHDAGLPMLGVCYGHQVLATALGGRVEGMGEYELGYREVAHSGDDALFEGIGETFTAFTTHSDAVVELPPGAELVAENDYGVHAFRKGRAWGVQFHPEYDPQTAESVTRGKDLPEERIESVVAGIDAENYEAACEAKRLFDNFVAYAEHVAADADVDADVTEEPDAELTV</sequence>
<dbReference type="Gene3D" id="3.40.50.880">
    <property type="match status" value="1"/>
</dbReference>
<feature type="domain" description="Glutamine amidotransferase" evidence="1">
    <location>
        <begin position="30"/>
        <end position="182"/>
    </location>
</feature>
<dbReference type="PANTHER" id="PTHR42695:SF5">
    <property type="entry name" value="GLUTAMINE AMIDOTRANSFERASE YLR126C-RELATED"/>
    <property type="match status" value="1"/>
</dbReference>
<dbReference type="RefSeq" id="WP_379699083.1">
    <property type="nucleotide sequence ID" value="NZ_JBHSXH010000015.1"/>
</dbReference>
<dbReference type="AlphaFoldDB" id="A0ABD5U2D4"/>
<dbReference type="PROSITE" id="PS51273">
    <property type="entry name" value="GATASE_TYPE_1"/>
    <property type="match status" value="1"/>
</dbReference>
<keyword evidence="2" id="KW-0315">Glutamine amidotransferase</keyword>
<evidence type="ECO:0000313" key="3">
    <source>
        <dbReference type="Proteomes" id="UP001596408"/>
    </source>
</evidence>
<evidence type="ECO:0000259" key="1">
    <source>
        <dbReference type="Pfam" id="PF00117"/>
    </source>
</evidence>
<reference evidence="2 3" key="1">
    <citation type="journal article" date="2019" name="Int. J. Syst. Evol. Microbiol.">
        <title>The Global Catalogue of Microorganisms (GCM) 10K type strain sequencing project: providing services to taxonomists for standard genome sequencing and annotation.</title>
        <authorList>
            <consortium name="The Broad Institute Genomics Platform"/>
            <consortium name="The Broad Institute Genome Sequencing Center for Infectious Disease"/>
            <person name="Wu L."/>
            <person name="Ma J."/>
        </authorList>
    </citation>
    <scope>NUCLEOTIDE SEQUENCE [LARGE SCALE GENOMIC DNA]</scope>
    <source>
        <strain evidence="2 3">YIM 94188</strain>
    </source>
</reference>
<comment type="caution">
    <text evidence="2">The sequence shown here is derived from an EMBL/GenBank/DDBJ whole genome shotgun (WGS) entry which is preliminary data.</text>
</comment>